<accession>A0A2S7WCJ9</accession>
<proteinExistence type="predicted"/>
<sequence>MYRFTFTLLVVFSSFFAIGQELNLDNYKYIIVADKFHFVREVDGYQTSSLTKFLLEKKGFQVFVSNENFPDDLSLDKCKNALFADVKDQSDFLTTKSIILLNDCKGNIIYTSKVGRSKLKEYKKAYHESIRNAFNTMTDVRYSYKPSEKIEPKVNISNDLSNKNNSSKDTLIEKKIEFKEILNPEILYAQPILNGFQLVNAIPKVVMMIQKTTLKDLFLVKDSQGIVYKEGNDWFFEYYVDNQIVKKQLQIKF</sequence>
<keyword evidence="2" id="KW-1185">Reference proteome</keyword>
<dbReference type="Proteomes" id="UP000237608">
    <property type="component" value="Unassembled WGS sequence"/>
</dbReference>
<evidence type="ECO:0000313" key="1">
    <source>
        <dbReference type="EMBL" id="PQJ74982.1"/>
    </source>
</evidence>
<evidence type="ECO:0000313" key="2">
    <source>
        <dbReference type="Proteomes" id="UP000237608"/>
    </source>
</evidence>
<gene>
    <name evidence="1" type="ORF">BTO13_06855</name>
</gene>
<dbReference type="RefSeq" id="WP_105046123.1">
    <property type="nucleotide sequence ID" value="NZ_CP150662.1"/>
</dbReference>
<dbReference type="EMBL" id="MSCL01000001">
    <property type="protein sequence ID" value="PQJ74982.1"/>
    <property type="molecule type" value="Genomic_DNA"/>
</dbReference>
<name>A0A2S7WCJ9_9FLAO</name>
<reference evidence="1 2" key="1">
    <citation type="submission" date="2016-12" db="EMBL/GenBank/DDBJ databases">
        <title>Trade-off between light-utilization and light-protection in marine flavobacteria.</title>
        <authorList>
            <person name="Kumagai Y."/>
            <person name="Yoshizawa S."/>
            <person name="Kogure K."/>
            <person name="Iwasaki W."/>
        </authorList>
    </citation>
    <scope>NUCLEOTIDE SEQUENCE [LARGE SCALE GENOMIC DNA]</scope>
    <source>
        <strain evidence="1 2">KCTC 22729</strain>
    </source>
</reference>
<protein>
    <submittedName>
        <fullName evidence="1">Uncharacterized protein</fullName>
    </submittedName>
</protein>
<dbReference type="AlphaFoldDB" id="A0A2S7WCJ9"/>
<organism evidence="1 2">
    <name type="scientific">Polaribacter gangjinensis</name>
    <dbReference type="NCBI Taxonomy" id="574710"/>
    <lineage>
        <taxon>Bacteria</taxon>
        <taxon>Pseudomonadati</taxon>
        <taxon>Bacteroidota</taxon>
        <taxon>Flavobacteriia</taxon>
        <taxon>Flavobacteriales</taxon>
        <taxon>Flavobacteriaceae</taxon>
    </lineage>
</organism>
<comment type="caution">
    <text evidence="1">The sequence shown here is derived from an EMBL/GenBank/DDBJ whole genome shotgun (WGS) entry which is preliminary data.</text>
</comment>
<dbReference type="OrthoDB" id="1274006at2"/>